<sequence length="123" mass="12717">MLAFLRRRSPLLLRLLVLAVVAFGSAGGMLVSALGELHAAGHADHAAAHALPAADAGDDDDGEARLLHLLAHCGHCHGHGGALAFAEPVWEVVMPPAVATSTPCDTRWCPAPLESLLRPPISA</sequence>
<name>A0A1Y5Q4N9_9GAMM</name>
<dbReference type="EMBL" id="FLTS01000001">
    <property type="protein sequence ID" value="SBV37278.1"/>
    <property type="molecule type" value="Genomic_DNA"/>
</dbReference>
<gene>
    <name evidence="1" type="ORF">STPYR_12208</name>
</gene>
<accession>A0A1Y5Q4N9</accession>
<organism evidence="1">
    <name type="scientific">uncultured Stenotrophomonas sp</name>
    <dbReference type="NCBI Taxonomy" id="165438"/>
    <lineage>
        <taxon>Bacteria</taxon>
        <taxon>Pseudomonadati</taxon>
        <taxon>Pseudomonadota</taxon>
        <taxon>Gammaproteobacteria</taxon>
        <taxon>Lysobacterales</taxon>
        <taxon>Lysobacteraceae</taxon>
        <taxon>Stenotrophomonas</taxon>
        <taxon>environmental samples</taxon>
    </lineage>
</organism>
<reference evidence="1" key="1">
    <citation type="submission" date="2016-03" db="EMBL/GenBank/DDBJ databases">
        <authorList>
            <person name="Ploux O."/>
        </authorList>
    </citation>
    <scope>NUCLEOTIDE SEQUENCE</scope>
    <source>
        <strain evidence="1">UC10</strain>
    </source>
</reference>
<proteinExistence type="predicted"/>
<evidence type="ECO:0008006" key="2">
    <source>
        <dbReference type="Google" id="ProtNLM"/>
    </source>
</evidence>
<protein>
    <recommendedName>
        <fullName evidence="2">DUF2946 domain-containing protein</fullName>
    </recommendedName>
</protein>
<evidence type="ECO:0000313" key="1">
    <source>
        <dbReference type="EMBL" id="SBV37278.1"/>
    </source>
</evidence>
<dbReference type="AlphaFoldDB" id="A0A1Y5Q4N9"/>